<proteinExistence type="predicted"/>
<reference evidence="2 3" key="1">
    <citation type="journal article" date="2019" name="Commun. Biol.">
        <title>The bagworm genome reveals a unique fibroin gene that provides high tensile strength.</title>
        <authorList>
            <person name="Kono N."/>
            <person name="Nakamura H."/>
            <person name="Ohtoshi R."/>
            <person name="Tomita M."/>
            <person name="Numata K."/>
            <person name="Arakawa K."/>
        </authorList>
    </citation>
    <scope>NUCLEOTIDE SEQUENCE [LARGE SCALE GENOMIC DNA]</scope>
</reference>
<name>A0A4C1U949_EUMVA</name>
<feature type="signal peptide" evidence="1">
    <location>
        <begin position="1"/>
        <end position="25"/>
    </location>
</feature>
<evidence type="ECO:0000256" key="1">
    <source>
        <dbReference type="SAM" id="SignalP"/>
    </source>
</evidence>
<gene>
    <name evidence="2" type="ORF">EVAR_17235_1</name>
</gene>
<keyword evidence="1" id="KW-0732">Signal</keyword>
<dbReference type="AlphaFoldDB" id="A0A4C1U949"/>
<organism evidence="2 3">
    <name type="scientific">Eumeta variegata</name>
    <name type="common">Bagworm moth</name>
    <name type="synonym">Eumeta japonica</name>
    <dbReference type="NCBI Taxonomy" id="151549"/>
    <lineage>
        <taxon>Eukaryota</taxon>
        <taxon>Metazoa</taxon>
        <taxon>Ecdysozoa</taxon>
        <taxon>Arthropoda</taxon>
        <taxon>Hexapoda</taxon>
        <taxon>Insecta</taxon>
        <taxon>Pterygota</taxon>
        <taxon>Neoptera</taxon>
        <taxon>Endopterygota</taxon>
        <taxon>Lepidoptera</taxon>
        <taxon>Glossata</taxon>
        <taxon>Ditrysia</taxon>
        <taxon>Tineoidea</taxon>
        <taxon>Psychidae</taxon>
        <taxon>Oiketicinae</taxon>
        <taxon>Eumeta</taxon>
    </lineage>
</organism>
<evidence type="ECO:0000313" key="2">
    <source>
        <dbReference type="EMBL" id="GBP22881.1"/>
    </source>
</evidence>
<evidence type="ECO:0008006" key="4">
    <source>
        <dbReference type="Google" id="ProtNLM"/>
    </source>
</evidence>
<dbReference type="EMBL" id="BGZK01000144">
    <property type="protein sequence ID" value="GBP22881.1"/>
    <property type="molecule type" value="Genomic_DNA"/>
</dbReference>
<sequence>MRRNDSSKGWYGSVCFVLYLAGALPCPPIAILVDIENEELVICSVFTQVKPWGKALLIQCRYFRAVVVQCLDFQCPFLPTTVTNIKSSATKYVRISKFPKLPMRTWKVPTGSSAQRPRSTILFLGTISCIVLQKGFH</sequence>
<dbReference type="Proteomes" id="UP000299102">
    <property type="component" value="Unassembled WGS sequence"/>
</dbReference>
<accession>A0A4C1U949</accession>
<feature type="chain" id="PRO_5020033702" description="Secreted protein" evidence="1">
    <location>
        <begin position="26"/>
        <end position="137"/>
    </location>
</feature>
<comment type="caution">
    <text evidence="2">The sequence shown here is derived from an EMBL/GenBank/DDBJ whole genome shotgun (WGS) entry which is preliminary data.</text>
</comment>
<keyword evidence="3" id="KW-1185">Reference proteome</keyword>
<protein>
    <recommendedName>
        <fullName evidence="4">Secreted protein</fullName>
    </recommendedName>
</protein>
<evidence type="ECO:0000313" key="3">
    <source>
        <dbReference type="Proteomes" id="UP000299102"/>
    </source>
</evidence>